<feature type="compositionally biased region" description="Polar residues" evidence="1">
    <location>
        <begin position="955"/>
        <end position="972"/>
    </location>
</feature>
<protein>
    <recommendedName>
        <fullName evidence="2">Serine aminopeptidase S33 domain-containing protein</fullName>
    </recommendedName>
</protein>
<reference evidence="3 4" key="1">
    <citation type="submission" date="2021-05" db="EMBL/GenBank/DDBJ databases">
        <title>Genome Assembly of Synthetic Allotetraploid Brassica napus Reveals Homoeologous Exchanges between Subgenomes.</title>
        <authorList>
            <person name="Davis J.T."/>
        </authorList>
    </citation>
    <scope>NUCLEOTIDE SEQUENCE [LARGE SCALE GENOMIC DNA]</scope>
    <source>
        <strain evidence="4">cv. Da-Ae</strain>
        <tissue evidence="3">Seedling</tissue>
    </source>
</reference>
<name>A0ABQ8CMG3_BRANA</name>
<evidence type="ECO:0000259" key="2">
    <source>
        <dbReference type="Pfam" id="PF12146"/>
    </source>
</evidence>
<dbReference type="InterPro" id="IPR052920">
    <property type="entry name" value="DNA-binding_regulatory"/>
</dbReference>
<comment type="caution">
    <text evidence="3">The sequence shown here is derived from an EMBL/GenBank/DDBJ whole genome shotgun (WGS) entry which is preliminary data.</text>
</comment>
<proteinExistence type="predicted"/>
<sequence length="1142" mass="127949">STQDPYGPSTSPSNFYLDPYLYPYLSYLRSYPYLSYLRSLALYFNHGERDCNPHRRSFSSSPLLTCFTRTMRFHHALLHFWDARKNVKGGPIILFGIEMLMIDTEETLAQGFIDQNRRNQYEKELQRGRVYTLTNLYASNSKVMYHVADQRLVICISHAFALSKVEEDIEGILTERFRIHSFSDFEANCDLRGDLHDVVGHLKLVDGQALHQRPVLCTSDDSASRKVMVHLQLKDGPVINVYLWDKAAESFRLKFDTSAATPTVLLVTTVNPKSLVQCPSKVFLDEEVDPTKEYLAWLTTNPSVTSLVNSVEVVKAETLTISEIAAFLKRQPAQVAYFDCIATIDDVKLSTEWYYIACKDYQTKLNRGPTTLLCPKCRNENATAVANYRVELSVYDNEEQCTFIILGDAEKGLTGRKATELIDTYVQENGGDAAELKVSLPRCFIDTIGHTKKFKIKVAHYNFTSIRLFLTTTKIVSPADLPPKNPPLNTPPALLVNFIIRPPRAEYDPEHDLLEKDFMMKGRWYQRKDLEIKNSRGDVLQCSHYMPVERPEGKPLPCVIYCHGNRADGSEAAIMLLPSNITVFTLDFSGSGLSGGEHVTLGWNEKDDLKAVVEFLRQDGNISLIGLWGRSMGAVTSLMYGAEDPSIAGMILDSPFSDLVDLMMELVDTYKFRLPKFTVKFAIQFMRRAIQKKAKFDITDLNTIKVAKSSFVPVLFGHALDDDFIRPHHSDLIYEAYVGDKNIIKFEGDHNSPRPQFYFDSINIFFHNVLRPPEVTGPTFYDPLDEYLAKGSWGTMHDTTIPQSSVQKSLAGSSISEAINEVRVKRPMSRTDVPSNVTSNGSPSETKEKENHDGREDSSSSPDMISFDLSNGDHDQYPPQLAMALDDDQYLEYHLEDIPSNAEEEERMLMKAVMESLKDLEVQSLEKKESPEKRVLGSNSFQTAQEPLLSRKESTSTQANQSETTDTASSPATVGGDVAPSSSESKAPNGTSDSLTSPVDASVPGCTSQEERENGDMSADTKATVTVERTSSASGKVFDGFSSTLFCVNQSLRPCQSSSLDMVGEPNEHVLVSFLCGFNFRWIIGVVPNSPTIWEEAKPNSPPQQNPTAPTVVKPLFFKASTTGFESSKPLSYKFNPWTHFK</sequence>
<accession>A0ABQ8CMG3</accession>
<dbReference type="PANTHER" id="PTHR43358">
    <property type="entry name" value="ALPHA/BETA-HYDROLASE"/>
    <property type="match status" value="1"/>
</dbReference>
<feature type="compositionally biased region" description="Basic and acidic residues" evidence="1">
    <location>
        <begin position="845"/>
        <end position="858"/>
    </location>
</feature>
<dbReference type="Gene3D" id="2.40.50.140">
    <property type="entry name" value="Nucleic acid-binding proteins"/>
    <property type="match status" value="2"/>
</dbReference>
<feature type="compositionally biased region" description="Polar residues" evidence="1">
    <location>
        <begin position="832"/>
        <end position="844"/>
    </location>
</feature>
<evidence type="ECO:0000313" key="4">
    <source>
        <dbReference type="Proteomes" id="UP000824890"/>
    </source>
</evidence>
<dbReference type="InterPro" id="IPR022742">
    <property type="entry name" value="Hydrolase_4"/>
</dbReference>
<dbReference type="Pfam" id="PF12146">
    <property type="entry name" value="Hydrolase_4"/>
    <property type="match status" value="1"/>
</dbReference>
<feature type="region of interest" description="Disordered" evidence="1">
    <location>
        <begin position="924"/>
        <end position="1026"/>
    </location>
</feature>
<dbReference type="Proteomes" id="UP000824890">
    <property type="component" value="Unassembled WGS sequence"/>
</dbReference>
<dbReference type="Gene3D" id="3.40.50.1820">
    <property type="entry name" value="alpha/beta hydrolase"/>
    <property type="match status" value="1"/>
</dbReference>
<dbReference type="InterPro" id="IPR012340">
    <property type="entry name" value="NA-bd_OB-fold"/>
</dbReference>
<dbReference type="InterPro" id="IPR029058">
    <property type="entry name" value="AB_hydrolase_fold"/>
</dbReference>
<feature type="compositionally biased region" description="Basic and acidic residues" evidence="1">
    <location>
        <begin position="924"/>
        <end position="935"/>
    </location>
</feature>
<gene>
    <name evidence="3" type="ORF">HID58_025428</name>
</gene>
<feature type="domain" description="Serine aminopeptidase S33" evidence="2">
    <location>
        <begin position="576"/>
        <end position="663"/>
    </location>
</feature>
<organism evidence="3 4">
    <name type="scientific">Brassica napus</name>
    <name type="common">Rape</name>
    <dbReference type="NCBI Taxonomy" id="3708"/>
    <lineage>
        <taxon>Eukaryota</taxon>
        <taxon>Viridiplantae</taxon>
        <taxon>Streptophyta</taxon>
        <taxon>Embryophyta</taxon>
        <taxon>Tracheophyta</taxon>
        <taxon>Spermatophyta</taxon>
        <taxon>Magnoliopsida</taxon>
        <taxon>eudicotyledons</taxon>
        <taxon>Gunneridae</taxon>
        <taxon>Pentapetalae</taxon>
        <taxon>rosids</taxon>
        <taxon>malvids</taxon>
        <taxon>Brassicales</taxon>
        <taxon>Brassicaceae</taxon>
        <taxon>Brassiceae</taxon>
        <taxon>Brassica</taxon>
    </lineage>
</organism>
<dbReference type="SUPFAM" id="SSF50249">
    <property type="entry name" value="Nucleic acid-binding proteins"/>
    <property type="match status" value="1"/>
</dbReference>
<feature type="region of interest" description="Disordered" evidence="1">
    <location>
        <begin position="822"/>
        <end position="880"/>
    </location>
</feature>
<dbReference type="EMBL" id="JAGKQM010000007">
    <property type="protein sequence ID" value="KAH0917768.1"/>
    <property type="molecule type" value="Genomic_DNA"/>
</dbReference>
<dbReference type="SUPFAM" id="SSF53474">
    <property type="entry name" value="alpha/beta-Hydrolases"/>
    <property type="match status" value="1"/>
</dbReference>
<dbReference type="PANTHER" id="PTHR43358:SF4">
    <property type="entry name" value="ALPHA_BETA HYDROLASE FOLD-1 DOMAIN-CONTAINING PROTEIN"/>
    <property type="match status" value="1"/>
</dbReference>
<feature type="non-terminal residue" evidence="3">
    <location>
        <position position="1"/>
    </location>
</feature>
<evidence type="ECO:0000256" key="1">
    <source>
        <dbReference type="SAM" id="MobiDB-lite"/>
    </source>
</evidence>
<evidence type="ECO:0000313" key="3">
    <source>
        <dbReference type="EMBL" id="KAH0917768.1"/>
    </source>
</evidence>
<keyword evidence="4" id="KW-1185">Reference proteome</keyword>
<feature type="compositionally biased region" description="Polar residues" evidence="1">
    <location>
        <begin position="980"/>
        <end position="999"/>
    </location>
</feature>